<protein>
    <recommendedName>
        <fullName evidence="4">Secreted protein</fullName>
    </recommendedName>
</protein>
<evidence type="ECO:0008006" key="4">
    <source>
        <dbReference type="Google" id="ProtNLM"/>
    </source>
</evidence>
<sequence length="137" mass="15106">MQTGHDLFSLLSLCFFWPWGGGGNFWAGLARQASRKVQLVHCRMYKPDDVNQTLKHNANSSSSSSNKLSSAQLSSVQFSSVQFSSVRPAVPADAQASTTIISNHTAPLLLFKATKIHHPAAAENHWHTVLFVHEHQI</sequence>
<proteinExistence type="predicted"/>
<evidence type="ECO:0000313" key="3">
    <source>
        <dbReference type="Proteomes" id="UP000054995"/>
    </source>
</evidence>
<dbReference type="AlphaFoldDB" id="A0A0V1G2P8"/>
<gene>
    <name evidence="2" type="ORF">T4D_3266</name>
</gene>
<feature type="signal peptide" evidence="1">
    <location>
        <begin position="1"/>
        <end position="22"/>
    </location>
</feature>
<reference evidence="2 3" key="1">
    <citation type="submission" date="2015-01" db="EMBL/GenBank/DDBJ databases">
        <title>Evolution of Trichinella species and genotypes.</title>
        <authorList>
            <person name="Korhonen P.K."/>
            <person name="Edoardo P."/>
            <person name="Giuseppe L.R."/>
            <person name="Gasser R.B."/>
        </authorList>
    </citation>
    <scope>NUCLEOTIDE SEQUENCE [LARGE SCALE GENOMIC DNA]</scope>
    <source>
        <strain evidence="2">ISS470</strain>
    </source>
</reference>
<comment type="caution">
    <text evidence="2">The sequence shown here is derived from an EMBL/GenBank/DDBJ whole genome shotgun (WGS) entry which is preliminary data.</text>
</comment>
<organism evidence="2 3">
    <name type="scientific">Trichinella pseudospiralis</name>
    <name type="common">Parasitic roundworm</name>
    <dbReference type="NCBI Taxonomy" id="6337"/>
    <lineage>
        <taxon>Eukaryota</taxon>
        <taxon>Metazoa</taxon>
        <taxon>Ecdysozoa</taxon>
        <taxon>Nematoda</taxon>
        <taxon>Enoplea</taxon>
        <taxon>Dorylaimia</taxon>
        <taxon>Trichinellida</taxon>
        <taxon>Trichinellidae</taxon>
        <taxon>Trichinella</taxon>
    </lineage>
</organism>
<feature type="chain" id="PRO_5006878408" description="Secreted protein" evidence="1">
    <location>
        <begin position="23"/>
        <end position="137"/>
    </location>
</feature>
<evidence type="ECO:0000313" key="2">
    <source>
        <dbReference type="EMBL" id="KRY92526.1"/>
    </source>
</evidence>
<keyword evidence="1" id="KW-0732">Signal</keyword>
<dbReference type="Proteomes" id="UP000054995">
    <property type="component" value="Unassembled WGS sequence"/>
</dbReference>
<dbReference type="EMBL" id="JYDT01000006">
    <property type="protein sequence ID" value="KRY92526.1"/>
    <property type="molecule type" value="Genomic_DNA"/>
</dbReference>
<evidence type="ECO:0000256" key="1">
    <source>
        <dbReference type="SAM" id="SignalP"/>
    </source>
</evidence>
<name>A0A0V1G2P8_TRIPS</name>
<accession>A0A0V1G2P8</accession>
<keyword evidence="3" id="KW-1185">Reference proteome</keyword>